<gene>
    <name evidence="14" type="ORF">QR680_001606</name>
</gene>
<evidence type="ECO:0000256" key="5">
    <source>
        <dbReference type="ARBA" id="ARBA00022692"/>
    </source>
</evidence>
<evidence type="ECO:0000256" key="9">
    <source>
        <dbReference type="ARBA" id="ARBA00023136"/>
    </source>
</evidence>
<keyword evidence="4" id="KW-1003">Cell membrane</keyword>
<evidence type="ECO:0000256" key="3">
    <source>
        <dbReference type="ARBA" id="ARBA00022448"/>
    </source>
</evidence>
<evidence type="ECO:0000256" key="7">
    <source>
        <dbReference type="ARBA" id="ARBA00022989"/>
    </source>
</evidence>
<evidence type="ECO:0000313" key="15">
    <source>
        <dbReference type="Proteomes" id="UP001175271"/>
    </source>
</evidence>
<accession>A0AA39GZ04</accession>
<organism evidence="14 15">
    <name type="scientific">Steinernema hermaphroditum</name>
    <dbReference type="NCBI Taxonomy" id="289476"/>
    <lineage>
        <taxon>Eukaryota</taxon>
        <taxon>Metazoa</taxon>
        <taxon>Ecdysozoa</taxon>
        <taxon>Nematoda</taxon>
        <taxon>Chromadorea</taxon>
        <taxon>Rhabditida</taxon>
        <taxon>Tylenchina</taxon>
        <taxon>Panagrolaimomorpha</taxon>
        <taxon>Strongyloidoidea</taxon>
        <taxon>Steinernematidae</taxon>
        <taxon>Steinernema</taxon>
    </lineage>
</organism>
<feature type="chain" id="PRO_5041485744" description="Neurotransmitter-gated ion-channel ligand-binding domain-containing protein" evidence="11">
    <location>
        <begin position="22"/>
        <end position="657"/>
    </location>
</feature>
<comment type="caution">
    <text evidence="11">Lacks conserved residue(s) required for the propagation of feature annotation.</text>
</comment>
<feature type="transmembrane region" description="Helical" evidence="11">
    <location>
        <begin position="622"/>
        <end position="640"/>
    </location>
</feature>
<keyword evidence="3 11" id="KW-0813">Transport</keyword>
<evidence type="ECO:0000256" key="11">
    <source>
        <dbReference type="RuleBase" id="RU000687"/>
    </source>
</evidence>
<evidence type="ECO:0000256" key="10">
    <source>
        <dbReference type="ARBA" id="ARBA00023303"/>
    </source>
</evidence>
<dbReference type="AlphaFoldDB" id="A0AA39GZ04"/>
<dbReference type="EMBL" id="JAUCMV010000005">
    <property type="protein sequence ID" value="KAK0396173.1"/>
    <property type="molecule type" value="Genomic_DNA"/>
</dbReference>
<dbReference type="Pfam" id="PF02931">
    <property type="entry name" value="Neur_chan_LBD"/>
    <property type="match status" value="1"/>
</dbReference>
<keyword evidence="7 11" id="KW-1133">Transmembrane helix</keyword>
<comment type="subcellular location">
    <subcellularLocation>
        <location evidence="2">Cell membrane</location>
    </subcellularLocation>
    <subcellularLocation>
        <location evidence="1">Membrane</location>
        <topology evidence="1">Multi-pass membrane protein</topology>
    </subcellularLocation>
</comment>
<evidence type="ECO:0000256" key="4">
    <source>
        <dbReference type="ARBA" id="ARBA00022475"/>
    </source>
</evidence>
<evidence type="ECO:0008006" key="16">
    <source>
        <dbReference type="Google" id="ProtNLM"/>
    </source>
</evidence>
<dbReference type="InterPro" id="IPR036719">
    <property type="entry name" value="Neuro-gated_channel_TM_sf"/>
</dbReference>
<dbReference type="FunFam" id="1.20.58.390:FF:000055">
    <property type="entry name" value="Ligand-Gated ion Channel"/>
    <property type="match status" value="1"/>
</dbReference>
<feature type="signal peptide" evidence="11">
    <location>
        <begin position="1"/>
        <end position="21"/>
    </location>
</feature>
<proteinExistence type="inferred from homology"/>
<evidence type="ECO:0000256" key="1">
    <source>
        <dbReference type="ARBA" id="ARBA00004141"/>
    </source>
</evidence>
<dbReference type="InterPro" id="IPR006029">
    <property type="entry name" value="Neurotrans-gated_channel_TM"/>
</dbReference>
<feature type="transmembrane region" description="Helical" evidence="11">
    <location>
        <begin position="554"/>
        <end position="576"/>
    </location>
</feature>
<dbReference type="SUPFAM" id="SSF63712">
    <property type="entry name" value="Nicotinic receptor ligand binding domain-like"/>
    <property type="match status" value="1"/>
</dbReference>
<dbReference type="InterPro" id="IPR006201">
    <property type="entry name" value="Neur_channel"/>
</dbReference>
<dbReference type="GO" id="GO:0005230">
    <property type="term" value="F:extracellular ligand-gated monoatomic ion channel activity"/>
    <property type="evidence" value="ECO:0007669"/>
    <property type="project" value="InterPro"/>
</dbReference>
<dbReference type="Proteomes" id="UP001175271">
    <property type="component" value="Unassembled WGS sequence"/>
</dbReference>
<reference evidence="14" key="1">
    <citation type="submission" date="2023-06" db="EMBL/GenBank/DDBJ databases">
        <title>Genomic analysis of the entomopathogenic nematode Steinernema hermaphroditum.</title>
        <authorList>
            <person name="Schwarz E.M."/>
            <person name="Heppert J.K."/>
            <person name="Baniya A."/>
            <person name="Schwartz H.T."/>
            <person name="Tan C.-H."/>
            <person name="Antoshechkin I."/>
            <person name="Sternberg P.W."/>
            <person name="Goodrich-Blair H."/>
            <person name="Dillman A.R."/>
        </authorList>
    </citation>
    <scope>NUCLEOTIDE SEQUENCE</scope>
    <source>
        <strain evidence="14">PS9179</strain>
        <tissue evidence="14">Whole animal</tissue>
    </source>
</reference>
<comment type="caution">
    <text evidence="14">The sequence shown here is derived from an EMBL/GenBank/DDBJ whole genome shotgun (WGS) entry which is preliminary data.</text>
</comment>
<sequence>MCTVSIVLVVTFLSYFGETSADTVIESAEEAQHFSLNITQICGNWTIDLNDYLTSTPSAQTQVLCSDLKATGRKCKDHLILNMPSLCKRLTSPLEVNDGELFEKLGLSKEWACEPFQEKLMPSIEDTAALFVDGAFYKTVPDKQLSKIRRIRQTTNNSAPFEVTKSEEDGSLSLTVFGNTHEKLAVLPNWIFEYFGGVKFSLSHICSGAIPLDLIESDENPQVLDEGESSKHLPIGIDLSIVKNLDMKELAAKLKNDTELDDIFQRFLRMKIVGEKPFPSSFVLPILKRSNYDPRYPPTLFAGQTVDVRVGIHVQSMSNFELPTMDYDMDLWLRMTWRDPRLAHGFPRPILINEQTFLKKLWRPDPFFANAKDSLFHKVTFLNFYMLIFPNGEMFFESRIYLKPSCQLVLCRYPHDNQACSVKLTSIGFTNDVVQFYWFSRKEDAIFMNRNVQFPDLYVFNHEKTTCNGMRKSGNFSCLEAKFYLKRNLGSHLAQTYIPTATCVLFSWISVWLPEEFVEGRVFVSLTVFLTLSAENNAAKEVLPKVSYIKAIDMWFGFTTIFVFSTMLQAIIVISFEHNSRMIQKKAQNSKTRLSAHDYNKLVMQSKMYHRWGRGLDTFCKVMYPVIFLIFLFIYFFIIIQGDDKKCLRESGQHTEL</sequence>
<evidence type="ECO:0000259" key="13">
    <source>
        <dbReference type="Pfam" id="PF02932"/>
    </source>
</evidence>
<dbReference type="CDD" id="cd18987">
    <property type="entry name" value="LGIC_ECD_anion"/>
    <property type="match status" value="1"/>
</dbReference>
<dbReference type="InterPro" id="IPR018000">
    <property type="entry name" value="Neurotransmitter_ion_chnl_CS"/>
</dbReference>
<dbReference type="InterPro" id="IPR006028">
    <property type="entry name" value="GABAA/Glycine_rcpt"/>
</dbReference>
<dbReference type="GO" id="GO:0004888">
    <property type="term" value="F:transmembrane signaling receptor activity"/>
    <property type="evidence" value="ECO:0007669"/>
    <property type="project" value="InterPro"/>
</dbReference>
<evidence type="ECO:0000256" key="6">
    <source>
        <dbReference type="ARBA" id="ARBA00022729"/>
    </source>
</evidence>
<dbReference type="PRINTS" id="PR00252">
    <property type="entry name" value="NRIONCHANNEL"/>
</dbReference>
<keyword evidence="8 11" id="KW-0406">Ion transport</keyword>
<keyword evidence="5 11" id="KW-0812">Transmembrane</keyword>
<keyword evidence="6 11" id="KW-0732">Signal</keyword>
<dbReference type="CDD" id="cd19049">
    <property type="entry name" value="LGIC_TM_anion"/>
    <property type="match status" value="1"/>
</dbReference>
<keyword evidence="15" id="KW-1185">Reference proteome</keyword>
<dbReference type="PROSITE" id="PS00236">
    <property type="entry name" value="NEUROTR_ION_CHANNEL"/>
    <property type="match status" value="1"/>
</dbReference>
<feature type="domain" description="Neurotransmitter-gated ion-channel transmembrane" evidence="13">
    <location>
        <begin position="496"/>
        <end position="604"/>
    </location>
</feature>
<dbReference type="Gene3D" id="2.70.170.10">
    <property type="entry name" value="Neurotransmitter-gated ion-channel ligand-binding domain"/>
    <property type="match status" value="1"/>
</dbReference>
<evidence type="ECO:0000256" key="8">
    <source>
        <dbReference type="ARBA" id="ARBA00023065"/>
    </source>
</evidence>
<dbReference type="InterPro" id="IPR038050">
    <property type="entry name" value="Neuro_actylchol_rec"/>
</dbReference>
<evidence type="ECO:0000313" key="14">
    <source>
        <dbReference type="EMBL" id="KAK0396173.1"/>
    </source>
</evidence>
<dbReference type="Gene3D" id="1.20.58.390">
    <property type="entry name" value="Neurotransmitter-gated ion-channel transmembrane domain"/>
    <property type="match status" value="1"/>
</dbReference>
<keyword evidence="10 11" id="KW-0407">Ion channel</keyword>
<name>A0AA39GZ04_9BILA</name>
<dbReference type="PRINTS" id="PR00253">
    <property type="entry name" value="GABAARECEPTR"/>
</dbReference>
<dbReference type="PANTHER" id="PTHR18945">
    <property type="entry name" value="NEUROTRANSMITTER GATED ION CHANNEL"/>
    <property type="match status" value="1"/>
</dbReference>
<evidence type="ECO:0000259" key="12">
    <source>
        <dbReference type="Pfam" id="PF02931"/>
    </source>
</evidence>
<dbReference type="Pfam" id="PF02932">
    <property type="entry name" value="Neur_chan_memb"/>
    <property type="match status" value="1"/>
</dbReference>
<protein>
    <recommendedName>
        <fullName evidence="16">Neurotransmitter-gated ion-channel ligand-binding domain-containing protein</fullName>
    </recommendedName>
</protein>
<evidence type="ECO:0000256" key="2">
    <source>
        <dbReference type="ARBA" id="ARBA00004236"/>
    </source>
</evidence>
<dbReference type="SUPFAM" id="SSF90112">
    <property type="entry name" value="Neurotransmitter-gated ion-channel transmembrane pore"/>
    <property type="match status" value="1"/>
</dbReference>
<comment type="similarity">
    <text evidence="11">Belongs to the ligand-gated ion channel (TC 1.A.9) family.</text>
</comment>
<keyword evidence="9 11" id="KW-0472">Membrane</keyword>
<dbReference type="FunFam" id="2.70.170.10:FF:000052">
    <property type="entry name" value="Ligand-Gated ion Channel"/>
    <property type="match status" value="1"/>
</dbReference>
<dbReference type="InterPro" id="IPR006202">
    <property type="entry name" value="Neur_chan_lig-bd"/>
</dbReference>
<feature type="domain" description="Neurotransmitter-gated ion-channel ligand-binding" evidence="12">
    <location>
        <begin position="290"/>
        <end position="487"/>
    </location>
</feature>
<dbReference type="GO" id="GO:0005886">
    <property type="term" value="C:plasma membrane"/>
    <property type="evidence" value="ECO:0007669"/>
    <property type="project" value="UniProtKB-SubCell"/>
</dbReference>
<dbReference type="InterPro" id="IPR036734">
    <property type="entry name" value="Neur_chan_lig-bd_sf"/>
</dbReference>